<comment type="subcellular location">
    <subcellularLocation>
        <location evidence="1">Endoplasmic reticulum</location>
    </subcellularLocation>
    <subcellularLocation>
        <location evidence="3">Golgi apparatus</location>
    </subcellularLocation>
    <subcellularLocation>
        <location evidence="2">Lysosome</location>
    </subcellularLocation>
    <subcellularLocation>
        <location evidence="4">Secreted</location>
    </subcellularLocation>
</comment>
<dbReference type="GO" id="GO:0043171">
    <property type="term" value="P:peptide catabolic process"/>
    <property type="evidence" value="ECO:0007669"/>
    <property type="project" value="TreeGrafter"/>
</dbReference>
<dbReference type="GO" id="GO:0005783">
    <property type="term" value="C:endoplasmic reticulum"/>
    <property type="evidence" value="ECO:0007669"/>
    <property type="project" value="UniProtKB-SubCell"/>
</dbReference>
<dbReference type="EMBL" id="CAXITT010000075">
    <property type="protein sequence ID" value="CAL1530737.1"/>
    <property type="molecule type" value="Genomic_DNA"/>
</dbReference>
<keyword evidence="15" id="KW-0333">Golgi apparatus</keyword>
<dbReference type="GO" id="GO:0005615">
    <property type="term" value="C:extracellular space"/>
    <property type="evidence" value="ECO:0007669"/>
    <property type="project" value="TreeGrafter"/>
</dbReference>
<dbReference type="GO" id="GO:0070573">
    <property type="term" value="F:metallodipeptidase activity"/>
    <property type="evidence" value="ECO:0007669"/>
    <property type="project" value="InterPro"/>
</dbReference>
<evidence type="ECO:0000259" key="23">
    <source>
        <dbReference type="Pfam" id="PF04389"/>
    </source>
</evidence>
<dbReference type="Gene3D" id="3.50.30.30">
    <property type="match status" value="1"/>
</dbReference>
<evidence type="ECO:0000256" key="1">
    <source>
        <dbReference type="ARBA" id="ARBA00004240"/>
    </source>
</evidence>
<evidence type="ECO:0000256" key="4">
    <source>
        <dbReference type="ARBA" id="ARBA00004613"/>
    </source>
</evidence>
<proteinExistence type="inferred from homology"/>
<feature type="signal peptide" evidence="22">
    <location>
        <begin position="1"/>
        <end position="26"/>
    </location>
</feature>
<protein>
    <recommendedName>
        <fullName evidence="6">Carboxypeptidase Q</fullName>
    </recommendedName>
    <alternativeName>
        <fullName evidence="21">Plasma glutamate carboxypeptidase</fullName>
    </alternativeName>
</protein>
<evidence type="ECO:0000256" key="7">
    <source>
        <dbReference type="ARBA" id="ARBA00022525"/>
    </source>
</evidence>
<evidence type="ECO:0000256" key="5">
    <source>
        <dbReference type="ARBA" id="ARBA00010918"/>
    </source>
</evidence>
<dbReference type="PANTHER" id="PTHR12053:SF3">
    <property type="entry name" value="CARBOXYPEPTIDASE Q"/>
    <property type="match status" value="1"/>
</dbReference>
<evidence type="ECO:0000256" key="16">
    <source>
        <dbReference type="ARBA" id="ARBA00023049"/>
    </source>
</evidence>
<keyword evidence="25" id="KW-1185">Reference proteome</keyword>
<keyword evidence="13" id="KW-0256">Endoplasmic reticulum</keyword>
<keyword evidence="19" id="KW-0458">Lysosome</keyword>
<dbReference type="Pfam" id="PF04389">
    <property type="entry name" value="Peptidase_M28"/>
    <property type="match status" value="1"/>
</dbReference>
<evidence type="ECO:0000256" key="14">
    <source>
        <dbReference type="ARBA" id="ARBA00022833"/>
    </source>
</evidence>
<keyword evidence="17" id="KW-0865">Zymogen</keyword>
<dbReference type="AlphaFoldDB" id="A0AAV2HAE5"/>
<dbReference type="GO" id="GO:0005794">
    <property type="term" value="C:Golgi apparatus"/>
    <property type="evidence" value="ECO:0007669"/>
    <property type="project" value="UniProtKB-SubCell"/>
</dbReference>
<dbReference type="CDD" id="cd03883">
    <property type="entry name" value="M28_Pgcp_like"/>
    <property type="match status" value="1"/>
</dbReference>
<keyword evidence="10" id="KW-0479">Metal-binding</keyword>
<organism evidence="24 25">
    <name type="scientific">Lymnaea stagnalis</name>
    <name type="common">Great pond snail</name>
    <name type="synonym">Helix stagnalis</name>
    <dbReference type="NCBI Taxonomy" id="6523"/>
    <lineage>
        <taxon>Eukaryota</taxon>
        <taxon>Metazoa</taxon>
        <taxon>Spiralia</taxon>
        <taxon>Lophotrochozoa</taxon>
        <taxon>Mollusca</taxon>
        <taxon>Gastropoda</taxon>
        <taxon>Heterobranchia</taxon>
        <taxon>Euthyneura</taxon>
        <taxon>Panpulmonata</taxon>
        <taxon>Hygrophila</taxon>
        <taxon>Lymnaeoidea</taxon>
        <taxon>Lymnaeidae</taxon>
        <taxon>Lymnaea</taxon>
    </lineage>
</organism>
<dbReference type="InterPro" id="IPR007484">
    <property type="entry name" value="Peptidase_M28"/>
</dbReference>
<evidence type="ECO:0000256" key="3">
    <source>
        <dbReference type="ARBA" id="ARBA00004555"/>
    </source>
</evidence>
<evidence type="ECO:0000256" key="21">
    <source>
        <dbReference type="ARBA" id="ARBA00033328"/>
    </source>
</evidence>
<evidence type="ECO:0000256" key="2">
    <source>
        <dbReference type="ARBA" id="ARBA00004371"/>
    </source>
</evidence>
<dbReference type="Proteomes" id="UP001497497">
    <property type="component" value="Unassembled WGS sequence"/>
</dbReference>
<evidence type="ECO:0000256" key="8">
    <source>
        <dbReference type="ARBA" id="ARBA00022645"/>
    </source>
</evidence>
<evidence type="ECO:0000256" key="9">
    <source>
        <dbReference type="ARBA" id="ARBA00022670"/>
    </source>
</evidence>
<name>A0AAV2HAE5_LYMST</name>
<comment type="caution">
    <text evidence="24">The sequence shown here is derived from an EMBL/GenBank/DDBJ whole genome shotgun (WGS) entry which is preliminary data.</text>
</comment>
<evidence type="ECO:0000256" key="17">
    <source>
        <dbReference type="ARBA" id="ARBA00023145"/>
    </source>
</evidence>
<feature type="domain" description="Peptidase M28" evidence="23">
    <location>
        <begin position="270"/>
        <end position="457"/>
    </location>
</feature>
<keyword evidence="11 22" id="KW-0732">Signal</keyword>
<evidence type="ECO:0000256" key="11">
    <source>
        <dbReference type="ARBA" id="ARBA00022729"/>
    </source>
</evidence>
<evidence type="ECO:0000256" key="6">
    <source>
        <dbReference type="ARBA" id="ARBA00014116"/>
    </source>
</evidence>
<keyword evidence="14" id="KW-0862">Zinc</keyword>
<dbReference type="GO" id="GO:0006508">
    <property type="term" value="P:proteolysis"/>
    <property type="evidence" value="ECO:0007669"/>
    <property type="project" value="UniProtKB-KW"/>
</dbReference>
<keyword evidence="18" id="KW-0325">Glycoprotein</keyword>
<keyword evidence="7" id="KW-0964">Secreted</keyword>
<evidence type="ECO:0000256" key="10">
    <source>
        <dbReference type="ARBA" id="ARBA00022723"/>
    </source>
</evidence>
<evidence type="ECO:0000313" key="25">
    <source>
        <dbReference type="Proteomes" id="UP001497497"/>
    </source>
</evidence>
<dbReference type="InterPro" id="IPR039866">
    <property type="entry name" value="CPQ"/>
</dbReference>
<evidence type="ECO:0000256" key="12">
    <source>
        <dbReference type="ARBA" id="ARBA00022801"/>
    </source>
</evidence>
<evidence type="ECO:0000256" key="15">
    <source>
        <dbReference type="ARBA" id="ARBA00023034"/>
    </source>
</evidence>
<gene>
    <name evidence="24" type="ORF">GSLYS_00004862001</name>
</gene>
<comment type="subunit">
    <text evidence="20">Homodimer. The monomeric form is inactive while the homodimer is active.</text>
</comment>
<evidence type="ECO:0000256" key="20">
    <source>
        <dbReference type="ARBA" id="ARBA00025833"/>
    </source>
</evidence>
<dbReference type="Gene3D" id="3.40.630.10">
    <property type="entry name" value="Zn peptidases"/>
    <property type="match status" value="1"/>
</dbReference>
<reference evidence="24 25" key="1">
    <citation type="submission" date="2024-04" db="EMBL/GenBank/DDBJ databases">
        <authorList>
            <consortium name="Genoscope - CEA"/>
            <person name="William W."/>
        </authorList>
    </citation>
    <scope>NUCLEOTIDE SEQUENCE [LARGE SCALE GENOMIC DNA]</scope>
</reference>
<dbReference type="SUPFAM" id="SSF53187">
    <property type="entry name" value="Zn-dependent exopeptidases"/>
    <property type="match status" value="1"/>
</dbReference>
<dbReference type="FunFam" id="3.50.30.30:FF:000009">
    <property type="entry name" value="Carboxypeptidase Q"/>
    <property type="match status" value="1"/>
</dbReference>
<keyword evidence="12" id="KW-0378">Hydrolase</keyword>
<evidence type="ECO:0000256" key="13">
    <source>
        <dbReference type="ARBA" id="ARBA00022824"/>
    </source>
</evidence>
<keyword evidence="9" id="KW-0645">Protease</keyword>
<dbReference type="GO" id="GO:0046872">
    <property type="term" value="F:metal ion binding"/>
    <property type="evidence" value="ECO:0007669"/>
    <property type="project" value="UniProtKB-KW"/>
</dbReference>
<accession>A0AAV2HAE5</accession>
<dbReference type="GO" id="GO:0004180">
    <property type="term" value="F:carboxypeptidase activity"/>
    <property type="evidence" value="ECO:0007669"/>
    <property type="project" value="UniProtKB-KW"/>
</dbReference>
<evidence type="ECO:0000256" key="18">
    <source>
        <dbReference type="ARBA" id="ARBA00023180"/>
    </source>
</evidence>
<keyword evidence="16" id="KW-0482">Metalloprotease</keyword>
<dbReference type="GO" id="GO:0005764">
    <property type="term" value="C:lysosome"/>
    <property type="evidence" value="ECO:0007669"/>
    <property type="project" value="UniProtKB-SubCell"/>
</dbReference>
<dbReference type="FunFam" id="3.40.630.10:FF:000036">
    <property type="entry name" value="Carboxypeptidase Q"/>
    <property type="match status" value="1"/>
</dbReference>
<comment type="similarity">
    <text evidence="5">Belongs to the peptidase M28 family.</text>
</comment>
<feature type="chain" id="PRO_5043740976" description="Carboxypeptidase Q" evidence="22">
    <location>
        <begin position="27"/>
        <end position="477"/>
    </location>
</feature>
<dbReference type="PANTHER" id="PTHR12053">
    <property type="entry name" value="PROTEASE FAMILY M28 PLASMA GLUTAMATE CARBOXYPEPTIDASE-RELATED"/>
    <property type="match status" value="1"/>
</dbReference>
<keyword evidence="8" id="KW-0121">Carboxypeptidase</keyword>
<sequence>MMAIIGLASLFLSVGLLVWSCAVTFGGRTLPRGYNYQDDIDSHKDRADRIIDHVLTGPAKGEVYNRLALMTDTFGYRLCGSENLEKAIDYMIDQFEKDGLENVHKEAVTVPHWVRGNEWAEMLTPRAKPLAILGLGFSVGTPKDGITGQVIVVRTFDELHARASEAKGKIVVYNQAWESYDQSVQYRSRGAIEAAKCGAVASLVRSATPFSIYSPHTGQQAYDDSTEKIPSACITVEDAELMWRMSARGQNITVTLYMEAQNLNYGTSYNTVAEIKGSKYPEQIVLVSGHLDSWDVGQGAMDDGGGAFISWEALSLVRQLGFRPKRTLRVVLWTCEEFGVVGGQDYFKVHRNESVNMDIVMESDMGTFTPKGLEFTGSDEAMKILSYLASKLLGRVNASVVDPGAEMSDIFNWPDVGVPAASIMTDNGNYFDFHHSQGDTMTVQSTTAMDLCAAVWAVTAFTLADLEEMLPANRTLP</sequence>
<evidence type="ECO:0000256" key="22">
    <source>
        <dbReference type="SAM" id="SignalP"/>
    </source>
</evidence>
<evidence type="ECO:0000313" key="24">
    <source>
        <dbReference type="EMBL" id="CAL1530737.1"/>
    </source>
</evidence>
<evidence type="ECO:0000256" key="19">
    <source>
        <dbReference type="ARBA" id="ARBA00023228"/>
    </source>
</evidence>